<dbReference type="Gene3D" id="3.40.50.150">
    <property type="entry name" value="Vaccinia Virus protein VP39"/>
    <property type="match status" value="1"/>
</dbReference>
<name>A0A9D1MKZ2_9FIRM</name>
<reference evidence="2" key="1">
    <citation type="submission" date="2020-10" db="EMBL/GenBank/DDBJ databases">
        <authorList>
            <person name="Gilroy R."/>
        </authorList>
    </citation>
    <scope>NUCLEOTIDE SEQUENCE</scope>
    <source>
        <strain evidence="2">9366</strain>
    </source>
</reference>
<reference evidence="2" key="2">
    <citation type="journal article" date="2021" name="PeerJ">
        <title>Extensive microbial diversity within the chicken gut microbiome revealed by metagenomics and culture.</title>
        <authorList>
            <person name="Gilroy R."/>
            <person name="Ravi A."/>
            <person name="Getino M."/>
            <person name="Pursley I."/>
            <person name="Horton D.L."/>
            <person name="Alikhan N.F."/>
            <person name="Baker D."/>
            <person name="Gharbi K."/>
            <person name="Hall N."/>
            <person name="Watson M."/>
            <person name="Adriaenssens E.M."/>
            <person name="Foster-Nyarko E."/>
            <person name="Jarju S."/>
            <person name="Secka A."/>
            <person name="Antonio M."/>
            <person name="Oren A."/>
            <person name="Chaudhuri R.R."/>
            <person name="La Ragione R."/>
            <person name="Hildebrand F."/>
            <person name="Pallen M.J."/>
        </authorList>
    </citation>
    <scope>NUCLEOTIDE SEQUENCE</scope>
    <source>
        <strain evidence="2">9366</strain>
    </source>
</reference>
<dbReference type="Pfam" id="PF08241">
    <property type="entry name" value="Methyltransf_11"/>
    <property type="match status" value="1"/>
</dbReference>
<dbReference type="SUPFAM" id="SSF53335">
    <property type="entry name" value="S-adenosyl-L-methionine-dependent methyltransferases"/>
    <property type="match status" value="1"/>
</dbReference>
<dbReference type="Proteomes" id="UP000824145">
    <property type="component" value="Unassembled WGS sequence"/>
</dbReference>
<evidence type="ECO:0000259" key="1">
    <source>
        <dbReference type="Pfam" id="PF08241"/>
    </source>
</evidence>
<evidence type="ECO:0000313" key="2">
    <source>
        <dbReference type="EMBL" id="HIU62428.1"/>
    </source>
</evidence>
<organism evidence="2 3">
    <name type="scientific">Candidatus Caccalectryoclostridium excrementigallinarum</name>
    <dbReference type="NCBI Taxonomy" id="2840710"/>
    <lineage>
        <taxon>Bacteria</taxon>
        <taxon>Bacillati</taxon>
        <taxon>Bacillota</taxon>
        <taxon>Clostridia</taxon>
        <taxon>Christensenellales</taxon>
        <taxon>Christensenellaceae</taxon>
        <taxon>Christensenellaceae incertae sedis</taxon>
        <taxon>Candidatus Caccalectryoclostridium</taxon>
    </lineage>
</organism>
<dbReference type="InterPro" id="IPR013216">
    <property type="entry name" value="Methyltransf_11"/>
</dbReference>
<dbReference type="GO" id="GO:0008757">
    <property type="term" value="F:S-adenosylmethionine-dependent methyltransferase activity"/>
    <property type="evidence" value="ECO:0007669"/>
    <property type="project" value="InterPro"/>
</dbReference>
<dbReference type="GO" id="GO:0032259">
    <property type="term" value="P:methylation"/>
    <property type="evidence" value="ECO:0007669"/>
    <property type="project" value="UniProtKB-KW"/>
</dbReference>
<dbReference type="CDD" id="cd02440">
    <property type="entry name" value="AdoMet_MTases"/>
    <property type="match status" value="1"/>
</dbReference>
<dbReference type="InterPro" id="IPR029063">
    <property type="entry name" value="SAM-dependent_MTases_sf"/>
</dbReference>
<dbReference type="EMBL" id="DVNJ01000005">
    <property type="protein sequence ID" value="HIU62428.1"/>
    <property type="molecule type" value="Genomic_DNA"/>
</dbReference>
<keyword evidence="2" id="KW-0808">Transferase</keyword>
<comment type="caution">
    <text evidence="2">The sequence shown here is derived from an EMBL/GenBank/DDBJ whole genome shotgun (WGS) entry which is preliminary data.</text>
</comment>
<dbReference type="PANTHER" id="PTHR43861:SF1">
    <property type="entry name" value="TRANS-ACONITATE 2-METHYLTRANSFERASE"/>
    <property type="match status" value="1"/>
</dbReference>
<dbReference type="AlphaFoldDB" id="A0A9D1MKZ2"/>
<dbReference type="PANTHER" id="PTHR43861">
    <property type="entry name" value="TRANS-ACONITATE 2-METHYLTRANSFERASE-RELATED"/>
    <property type="match status" value="1"/>
</dbReference>
<proteinExistence type="predicted"/>
<protein>
    <submittedName>
        <fullName evidence="2">Methyltransferase domain-containing protein</fullName>
    </submittedName>
</protein>
<accession>A0A9D1MKZ2</accession>
<keyword evidence="2" id="KW-0489">Methyltransferase</keyword>
<gene>
    <name evidence="2" type="ORF">IAB07_01485</name>
</gene>
<sequence length="245" mass="27422">MKWDGKLYDKSHSFVSAYGAEVLDMLGDIRGKSVLDAGCGTGKLTIEAFRRGARVVGADADENMLEIARKNYPRLRFVRRDILSLGYEEEFDAVFSNAVLHWIKDQKGALSSLFRALKGGGVLAAEMGGTGNAARVLGALGEAMGKIGKKFENNFTYCGLEYAALLEEVGFTVAEIRLFERMTPLTEGGLRDWIRQFCPQALESAGEKSDYVLDYVEEKVKSELFFDSLWHVDYMRLRFKAIKEK</sequence>
<feature type="domain" description="Methyltransferase type 11" evidence="1">
    <location>
        <begin position="35"/>
        <end position="124"/>
    </location>
</feature>
<evidence type="ECO:0000313" key="3">
    <source>
        <dbReference type="Proteomes" id="UP000824145"/>
    </source>
</evidence>